<dbReference type="Pfam" id="PF14392">
    <property type="entry name" value="zf-CCHC_4"/>
    <property type="match status" value="1"/>
</dbReference>
<dbReference type="InterPro" id="IPR025558">
    <property type="entry name" value="DUF4283"/>
</dbReference>
<evidence type="ECO:0000259" key="4">
    <source>
        <dbReference type="Pfam" id="PF14111"/>
    </source>
</evidence>
<organism evidence="6 7">
    <name type="scientific">Sesamum alatum</name>
    <dbReference type="NCBI Taxonomy" id="300844"/>
    <lineage>
        <taxon>Eukaryota</taxon>
        <taxon>Viridiplantae</taxon>
        <taxon>Streptophyta</taxon>
        <taxon>Embryophyta</taxon>
        <taxon>Tracheophyta</taxon>
        <taxon>Spermatophyta</taxon>
        <taxon>Magnoliopsida</taxon>
        <taxon>eudicotyledons</taxon>
        <taxon>Gunneridae</taxon>
        <taxon>Pentapetalae</taxon>
        <taxon>asterids</taxon>
        <taxon>lamiids</taxon>
        <taxon>Lamiales</taxon>
        <taxon>Pedaliaceae</taxon>
        <taxon>Sesamum</taxon>
    </lineage>
</organism>
<feature type="region of interest" description="Disordered" evidence="2">
    <location>
        <begin position="565"/>
        <end position="633"/>
    </location>
</feature>
<dbReference type="Pfam" id="PF00314">
    <property type="entry name" value="Thaumatin"/>
    <property type="match status" value="1"/>
</dbReference>
<dbReference type="PROSITE" id="PS51367">
    <property type="entry name" value="THAUMATIN_2"/>
    <property type="match status" value="1"/>
</dbReference>
<feature type="domain" description="DUF4283" evidence="4">
    <location>
        <begin position="329"/>
        <end position="399"/>
    </location>
</feature>
<keyword evidence="7" id="KW-1185">Reference proteome</keyword>
<evidence type="ECO:0000256" key="2">
    <source>
        <dbReference type="SAM" id="MobiDB-lite"/>
    </source>
</evidence>
<gene>
    <name evidence="6" type="ORF">Salat_2509100</name>
</gene>
<name>A0AAE1XSL5_9LAMI</name>
<dbReference type="AlphaFoldDB" id="A0AAE1XSL5"/>
<evidence type="ECO:0000259" key="5">
    <source>
        <dbReference type="Pfam" id="PF14392"/>
    </source>
</evidence>
<protein>
    <submittedName>
        <fullName evidence="6">Thaumatin-like protein 1</fullName>
    </submittedName>
</protein>
<dbReference type="SMART" id="SM00205">
    <property type="entry name" value="THN"/>
    <property type="match status" value="1"/>
</dbReference>
<feature type="domain" description="Zinc knuckle CX2CX4HX4C" evidence="5">
    <location>
        <begin position="465"/>
        <end position="512"/>
    </location>
</feature>
<dbReference type="PROSITE" id="PS00316">
    <property type="entry name" value="THAUMATIN_1"/>
    <property type="match status" value="1"/>
</dbReference>
<dbReference type="SUPFAM" id="SSF49870">
    <property type="entry name" value="Osmotin, thaumatin-like protein"/>
    <property type="match status" value="1"/>
</dbReference>
<proteinExistence type="predicted"/>
<evidence type="ECO:0000256" key="3">
    <source>
        <dbReference type="SAM" id="SignalP"/>
    </source>
</evidence>
<evidence type="ECO:0000313" key="7">
    <source>
        <dbReference type="Proteomes" id="UP001293254"/>
    </source>
</evidence>
<evidence type="ECO:0000256" key="1">
    <source>
        <dbReference type="ARBA" id="ARBA00022729"/>
    </source>
</evidence>
<dbReference type="InterPro" id="IPR025836">
    <property type="entry name" value="Zn_knuckle_CX2CX4HX4C"/>
</dbReference>
<feature type="compositionally biased region" description="Pro residues" evidence="2">
    <location>
        <begin position="592"/>
        <end position="609"/>
    </location>
</feature>
<dbReference type="Gene3D" id="2.60.110.10">
    <property type="entry name" value="Thaumatin"/>
    <property type="match status" value="1"/>
</dbReference>
<dbReference type="EMBL" id="JACGWO010000010">
    <property type="protein sequence ID" value="KAK4416836.1"/>
    <property type="molecule type" value="Genomic_DNA"/>
</dbReference>
<keyword evidence="1 3" id="KW-0732">Signal</keyword>
<accession>A0AAE1XSL5</accession>
<reference evidence="6" key="2">
    <citation type="journal article" date="2024" name="Plant">
        <title>Genomic evolution and insights into agronomic trait innovations of Sesamum species.</title>
        <authorList>
            <person name="Miao H."/>
            <person name="Wang L."/>
            <person name="Qu L."/>
            <person name="Liu H."/>
            <person name="Sun Y."/>
            <person name="Le M."/>
            <person name="Wang Q."/>
            <person name="Wei S."/>
            <person name="Zheng Y."/>
            <person name="Lin W."/>
            <person name="Duan Y."/>
            <person name="Cao H."/>
            <person name="Xiong S."/>
            <person name="Wang X."/>
            <person name="Wei L."/>
            <person name="Li C."/>
            <person name="Ma Q."/>
            <person name="Ju M."/>
            <person name="Zhao R."/>
            <person name="Li G."/>
            <person name="Mu C."/>
            <person name="Tian Q."/>
            <person name="Mei H."/>
            <person name="Zhang T."/>
            <person name="Gao T."/>
            <person name="Zhang H."/>
        </authorList>
    </citation>
    <scope>NUCLEOTIDE SEQUENCE</scope>
    <source>
        <strain evidence="6">3651</strain>
    </source>
</reference>
<reference evidence="6" key="1">
    <citation type="submission" date="2020-06" db="EMBL/GenBank/DDBJ databases">
        <authorList>
            <person name="Li T."/>
            <person name="Hu X."/>
            <person name="Zhang T."/>
            <person name="Song X."/>
            <person name="Zhang H."/>
            <person name="Dai N."/>
            <person name="Sheng W."/>
            <person name="Hou X."/>
            <person name="Wei L."/>
        </authorList>
    </citation>
    <scope>NUCLEOTIDE SEQUENCE</scope>
    <source>
        <strain evidence="6">3651</strain>
        <tissue evidence="6">Leaf</tissue>
    </source>
</reference>
<dbReference type="Pfam" id="PF14111">
    <property type="entry name" value="DUF4283"/>
    <property type="match status" value="1"/>
</dbReference>
<dbReference type="InterPro" id="IPR001938">
    <property type="entry name" value="Thaumatin"/>
</dbReference>
<feature type="signal peptide" evidence="3">
    <location>
        <begin position="1"/>
        <end position="27"/>
    </location>
</feature>
<dbReference type="FunFam" id="2.60.110.10:FF:000001">
    <property type="entry name" value="THAUMATIN-LIKE PROTEIN 1"/>
    <property type="match status" value="1"/>
</dbReference>
<dbReference type="InterPro" id="IPR017949">
    <property type="entry name" value="Thaumatin_CS"/>
</dbReference>
<dbReference type="InterPro" id="IPR037176">
    <property type="entry name" value="Osmotin/thaumatin-like_sf"/>
</dbReference>
<dbReference type="Proteomes" id="UP001293254">
    <property type="component" value="Unassembled WGS sequence"/>
</dbReference>
<dbReference type="PRINTS" id="PR00347">
    <property type="entry name" value="THAUMATIN"/>
</dbReference>
<evidence type="ECO:0000313" key="6">
    <source>
        <dbReference type="EMBL" id="KAK4416836.1"/>
    </source>
</evidence>
<comment type="caution">
    <text evidence="6">The sequence shown here is derived from an EMBL/GenBank/DDBJ whole genome shotgun (WGS) entry which is preliminary data.</text>
</comment>
<feature type="chain" id="PRO_5041950487" evidence="3">
    <location>
        <begin position="28"/>
        <end position="633"/>
    </location>
</feature>
<dbReference type="PANTHER" id="PTHR31048">
    <property type="entry name" value="OS03G0233200 PROTEIN"/>
    <property type="match status" value="1"/>
</dbReference>
<sequence>MAAKAHHLSAVFLLSVLVLSLPGVVFPATFTFVNQCSYTVWPGLLSSAGSPQLSTTGFALNSGDSIPVSAPASWSGRMWGRTVCSQDSTSGRFTCLTGDCGSGSVECGGGGAAPPATLAEFTLNGAGGLDFYDVSLVDGYNLAMLVAPQGGTGGGNCTTTGCVADLNGSCPSELKVVSAVSSSSGGGGCVACRSACEAFGDPRYCCSGEYGTPDTCKPSAYSELFKSACPRAYSYAYDDGTSTFTCASADYIITFCPAPSTSKKSSGGGAAGSLLVSGAGDLRHTPLQFICSVVARGFSIVLASVSSISVLALAMASDLHAEPLSRGFFVVGRLVSRKSFHPEALSSTLKTAFNPGRGMEFKMIEGEHFLLKFFHTLDRDRVLGRCPWAYDKNLLVLAPVEGTDDPNVMDHDWCEFHVHIHGLPLGKMTKEIVAFIGNKLGRFREVDLDCNGEVWGSSICIRVALDVTKPLKRALKIRTVLGDEHLISFTYERLPNFCYYFGCLGHLSRQCELQFQDGFIDPGDNPPFGSWLRALVPSNYRNRNGGPPLWDTPSFRRPTFVSRSSLQSQSLIPPDSRGSTIFGDFGKAAHHVPPPPHPAETHPAPPSIPLPEDHPPSPTSGPDIGPKPCPEFL</sequence>
<dbReference type="CDD" id="cd09218">
    <property type="entry name" value="TLP-PA"/>
    <property type="match status" value="1"/>
</dbReference>